<dbReference type="EMBL" id="JACHIO010000040">
    <property type="protein sequence ID" value="MBB5066877.1"/>
    <property type="molecule type" value="Genomic_DNA"/>
</dbReference>
<evidence type="ECO:0000313" key="2">
    <source>
        <dbReference type="Proteomes" id="UP000584867"/>
    </source>
</evidence>
<accession>A0A7W7ZVD4</accession>
<organism evidence="1 2">
    <name type="scientific">Granulicella mallensis</name>
    <dbReference type="NCBI Taxonomy" id="940614"/>
    <lineage>
        <taxon>Bacteria</taxon>
        <taxon>Pseudomonadati</taxon>
        <taxon>Acidobacteriota</taxon>
        <taxon>Terriglobia</taxon>
        <taxon>Terriglobales</taxon>
        <taxon>Acidobacteriaceae</taxon>
        <taxon>Granulicella</taxon>
    </lineage>
</organism>
<reference evidence="1 2" key="1">
    <citation type="submission" date="2020-08" db="EMBL/GenBank/DDBJ databases">
        <title>Genomic Encyclopedia of Type Strains, Phase IV (KMG-V): Genome sequencing to study the core and pangenomes of soil and plant-associated prokaryotes.</title>
        <authorList>
            <person name="Whitman W."/>
        </authorList>
    </citation>
    <scope>NUCLEOTIDE SEQUENCE [LARGE SCALE GENOMIC DNA]</scope>
    <source>
        <strain evidence="1 2">X5P3</strain>
    </source>
</reference>
<gene>
    <name evidence="1" type="ORF">HDF15_005263</name>
</gene>
<protein>
    <submittedName>
        <fullName evidence="1">Uncharacterized protein</fullName>
    </submittedName>
</protein>
<evidence type="ECO:0000313" key="1">
    <source>
        <dbReference type="EMBL" id="MBB5066877.1"/>
    </source>
</evidence>
<sequence>MTQALQAATQRIHGIDMSHGQKGKQPYFSHRAPYFLSLKYQKYSRANGSSVYLVKLCWCWVDHVIQPLFRPS</sequence>
<dbReference type="AlphaFoldDB" id="A0A7W7ZVD4"/>
<proteinExistence type="predicted"/>
<comment type="caution">
    <text evidence="1">The sequence shown here is derived from an EMBL/GenBank/DDBJ whole genome shotgun (WGS) entry which is preliminary data.</text>
</comment>
<dbReference type="Proteomes" id="UP000584867">
    <property type="component" value="Unassembled WGS sequence"/>
</dbReference>
<name>A0A7W7ZVD4_9BACT</name>